<keyword evidence="2" id="KW-0238">DNA-binding</keyword>
<evidence type="ECO:0000313" key="3">
    <source>
        <dbReference type="Proteomes" id="UP000244962"/>
    </source>
</evidence>
<evidence type="ECO:0000259" key="1">
    <source>
        <dbReference type="Pfam" id="PF12728"/>
    </source>
</evidence>
<dbReference type="EMBL" id="QEFB01000005">
    <property type="protein sequence ID" value="PWC07396.1"/>
    <property type="molecule type" value="Genomic_DNA"/>
</dbReference>
<name>A0A2U1TEU9_9MICO</name>
<dbReference type="Proteomes" id="UP000244962">
    <property type="component" value="Unassembled WGS sequence"/>
</dbReference>
<dbReference type="NCBIfam" id="TIGR01764">
    <property type="entry name" value="excise"/>
    <property type="match status" value="1"/>
</dbReference>
<protein>
    <submittedName>
        <fullName evidence="2">DNA-binding protein</fullName>
    </submittedName>
</protein>
<organism evidence="2 3">
    <name type="scientific">Mycetocola zhujimingii</name>
    <dbReference type="NCBI Taxonomy" id="2079792"/>
    <lineage>
        <taxon>Bacteria</taxon>
        <taxon>Bacillati</taxon>
        <taxon>Actinomycetota</taxon>
        <taxon>Actinomycetes</taxon>
        <taxon>Micrococcales</taxon>
        <taxon>Microbacteriaceae</taxon>
        <taxon>Mycetocola</taxon>
    </lineage>
</organism>
<dbReference type="InterPro" id="IPR010093">
    <property type="entry name" value="SinI_DNA-bd"/>
</dbReference>
<accession>A0A2U1TEU9</accession>
<evidence type="ECO:0000313" key="2">
    <source>
        <dbReference type="EMBL" id="PWC07396.1"/>
    </source>
</evidence>
<dbReference type="RefSeq" id="WP_108962696.1">
    <property type="nucleotide sequence ID" value="NZ_QEFB01000005.1"/>
</dbReference>
<dbReference type="AlphaFoldDB" id="A0A2U1TEU9"/>
<reference evidence="3" key="1">
    <citation type="submission" date="2018-04" db="EMBL/GenBank/DDBJ databases">
        <authorList>
            <person name="Liu S."/>
            <person name="Wang Z."/>
            <person name="Li J."/>
        </authorList>
    </citation>
    <scope>NUCLEOTIDE SEQUENCE [LARGE SCALE GENOMIC DNA]</scope>
    <source>
        <strain evidence="3">622</strain>
    </source>
</reference>
<dbReference type="InterPro" id="IPR041657">
    <property type="entry name" value="HTH_17"/>
</dbReference>
<dbReference type="GO" id="GO:0003677">
    <property type="term" value="F:DNA binding"/>
    <property type="evidence" value="ECO:0007669"/>
    <property type="project" value="UniProtKB-KW"/>
</dbReference>
<gene>
    <name evidence="2" type="ORF">DF223_07200</name>
</gene>
<keyword evidence="3" id="KW-1185">Reference proteome</keyword>
<proteinExistence type="predicted"/>
<sequence length="97" mass="10628">MDTVSSDSVGRFLTVADAADILNISTAEVTELIRTAELPAISIGAPGRWRIERPVLEAYIAAKYEEARRMSLWHESDIASLPEIARGMIIKPTGDDD</sequence>
<dbReference type="Pfam" id="PF12728">
    <property type="entry name" value="HTH_17"/>
    <property type="match status" value="1"/>
</dbReference>
<feature type="domain" description="Helix-turn-helix" evidence="1">
    <location>
        <begin position="12"/>
        <end position="63"/>
    </location>
</feature>
<comment type="caution">
    <text evidence="2">The sequence shown here is derived from an EMBL/GenBank/DDBJ whole genome shotgun (WGS) entry which is preliminary data.</text>
</comment>